<keyword evidence="5" id="KW-0732">Signal</keyword>
<name>A0A836KCT1_9TRYP</name>
<evidence type="ECO:0000256" key="1">
    <source>
        <dbReference type="ARBA" id="ARBA00004251"/>
    </source>
</evidence>
<evidence type="ECO:0000256" key="9">
    <source>
        <dbReference type="ARBA" id="ARBA00023157"/>
    </source>
</evidence>
<dbReference type="PANTHER" id="PTHR31764:SF0">
    <property type="entry name" value="GENERATIVE CELL SPECIFIC-1_HAP2 DOMAIN-CONTAINING PROTEIN"/>
    <property type="match status" value="1"/>
</dbReference>
<evidence type="ECO:0000256" key="7">
    <source>
        <dbReference type="ARBA" id="ARBA00023121"/>
    </source>
</evidence>
<dbReference type="SMR" id="A0A836KCT1"/>
<feature type="domain" description="Generative cell specific-1/HAP2" evidence="13">
    <location>
        <begin position="142"/>
        <end position="653"/>
    </location>
</feature>
<evidence type="ECO:0000256" key="2">
    <source>
        <dbReference type="ARBA" id="ARBA00010929"/>
    </source>
</evidence>
<feature type="region of interest" description="Disordered" evidence="11">
    <location>
        <begin position="718"/>
        <end position="744"/>
    </location>
</feature>
<comment type="similarity">
    <text evidence="2">Belongs to the HAP2/GCS1 family.</text>
</comment>
<sequence>MPRAYTAMRRSAAMENAMSHHRVHSSRGASSGVPPSLRLWFLATVCGCLALAVAFAESVLVRKGGLVVLMVCTCCVVRSHQAAQPHCSLCHSPRTRHQVLPKTLCSAVLCVSLVVWLAQPSRAAFVGSSLISYCSDSGDEKINCTKKMVVTVTVEGKQLPGEESLLFLNSATDMTVNNGTAVQFSPLRITTSRSAVRYRYPLFYVQNYNAKPYEATVKGKLLNQCNADFNAETATCGLAYDAAGKPIPFSQGFCCDCSMCQTLGLCRPDARANTACNIFDKYTTASCLRFGKRWYSGYTIGRYVTWYSVNLTLSRNVSVGSEGASEISMQKVVMQLTPSSDGETAGEEWNVMARILGDYAPGDQPLDLTPRMLFAPAIPRNDARVQAGAAEWMLLRTNLVTLDGRECDKVGVSYEAFASQGNMCNLRPGSCLNSQLEDYRTADLQRIAAGKKGQYMATSIGDFSLERDTTASPYISYTTRSPPGTMVSITVSADDLEYAVGLASGKIVSAALNKPTLEAGTTDGAMTVVVRNTATVTGRLVVGTVSCSHGVFPMKAQALSLAAQQESAITFNVYMQSSYTSEYANCTVVVRNAQEVITDVRVVSWKVASTDFNNGTQGGSAETGGGGSVEESSAVSCSSCRTLDIECAVQRWCWQLILLDLFVYLLLAAAVLCVIWFRRIFCCCLYRLNHPHHPRQNSGGSGISSEAELKLEVNRCGSLSKQHRKSGGTGSSRRNGGDDSCGADAQPRAVASFSPIPPPAPAMRYISTPMHYAAAPFATGSGVLEAKSAIASFTPPLRAVPRSQTGSQSFALTPLPGWCPYGNEEAVTQGEGPSAAVQAFPSHSPIGSFAFAAPQSCSGLFHGEGLRGGDNVAFMSPLTPSRSTQEGSPYNEEGDSTSRAVWRSQAATPRQPPCEAHAPYL</sequence>
<keyword evidence="4 12" id="KW-0812">Transmembrane</keyword>
<protein>
    <recommendedName>
        <fullName evidence="13">Generative cell specific-1/HAP2 domain-containing protein</fullName>
    </recommendedName>
</protein>
<dbReference type="Proteomes" id="UP000674143">
    <property type="component" value="Unassembled WGS sequence"/>
</dbReference>
<dbReference type="KEGG" id="loi:92357218"/>
<evidence type="ECO:0000256" key="11">
    <source>
        <dbReference type="SAM" id="MobiDB-lite"/>
    </source>
</evidence>
<dbReference type="GO" id="GO:0007338">
    <property type="term" value="P:single fertilization"/>
    <property type="evidence" value="ECO:0007669"/>
    <property type="project" value="UniProtKB-KW"/>
</dbReference>
<reference evidence="15" key="2">
    <citation type="journal article" date="2021" name="Sci. Data">
        <title>Chromosome-scale genome sequencing, assembly and annotation of six genomes from subfamily Leishmaniinae.</title>
        <authorList>
            <person name="Almutairi H."/>
            <person name="Urbaniak M.D."/>
            <person name="Bates M.D."/>
            <person name="Jariyapan N."/>
            <person name="Kwakye-Nuako G."/>
            <person name="Thomaz Soccol V."/>
            <person name="Al-Salem W.S."/>
            <person name="Dillon R.J."/>
            <person name="Bates P.A."/>
            <person name="Gatherer D."/>
        </authorList>
    </citation>
    <scope>NUCLEOTIDE SEQUENCE [LARGE SCALE GENOMIC DNA]</scope>
</reference>
<dbReference type="InterPro" id="IPR018928">
    <property type="entry name" value="HAP2/GCS1_dom"/>
</dbReference>
<evidence type="ECO:0000313" key="14">
    <source>
        <dbReference type="EMBL" id="KAG5466085.1"/>
    </source>
</evidence>
<evidence type="ECO:0000256" key="4">
    <source>
        <dbReference type="ARBA" id="ARBA00022692"/>
    </source>
</evidence>
<dbReference type="AlphaFoldDB" id="A0A836KCT1"/>
<evidence type="ECO:0000313" key="15">
    <source>
        <dbReference type="Proteomes" id="UP000674143"/>
    </source>
</evidence>
<feature type="compositionally biased region" description="Polar residues" evidence="11">
    <location>
        <begin position="878"/>
        <end position="888"/>
    </location>
</feature>
<reference evidence="15" key="1">
    <citation type="journal article" date="2021" name="Microbiol. Resour. Announc.">
        <title>LGAAP: Leishmaniinae Genome Assembly and Annotation Pipeline.</title>
        <authorList>
            <person name="Almutairi H."/>
            <person name="Urbaniak M.D."/>
            <person name="Bates M.D."/>
            <person name="Jariyapan N."/>
            <person name="Kwakye-Nuako G."/>
            <person name="Thomaz-Soccol V."/>
            <person name="Al-Salem W.S."/>
            <person name="Dillon R.J."/>
            <person name="Bates P.A."/>
            <person name="Gatherer D."/>
        </authorList>
    </citation>
    <scope>NUCLEOTIDE SEQUENCE [LARGE SCALE GENOMIC DNA]</scope>
</reference>
<dbReference type="InterPro" id="IPR040326">
    <property type="entry name" value="HAP2/GCS1"/>
</dbReference>
<dbReference type="GeneID" id="92357218"/>
<feature type="compositionally biased region" description="Low complexity" evidence="11">
    <location>
        <begin position="731"/>
        <end position="742"/>
    </location>
</feature>
<evidence type="ECO:0000259" key="13">
    <source>
        <dbReference type="Pfam" id="PF10699"/>
    </source>
</evidence>
<evidence type="ECO:0000256" key="3">
    <source>
        <dbReference type="ARBA" id="ARBA00022475"/>
    </source>
</evidence>
<keyword evidence="6 12" id="KW-1133">Transmembrane helix</keyword>
<dbReference type="Pfam" id="PF10699">
    <property type="entry name" value="HAP2-GCS1"/>
    <property type="match status" value="1"/>
</dbReference>
<keyword evidence="15" id="KW-1185">Reference proteome</keyword>
<accession>A0A836KCT1</accession>
<organism evidence="14 15">
    <name type="scientific">Leishmania orientalis</name>
    <dbReference type="NCBI Taxonomy" id="2249476"/>
    <lineage>
        <taxon>Eukaryota</taxon>
        <taxon>Discoba</taxon>
        <taxon>Euglenozoa</taxon>
        <taxon>Kinetoplastea</taxon>
        <taxon>Metakinetoplastina</taxon>
        <taxon>Trypanosomatida</taxon>
        <taxon>Trypanosomatidae</taxon>
        <taxon>Leishmaniinae</taxon>
        <taxon>Leishmania</taxon>
    </lineage>
</organism>
<gene>
    <name evidence="14" type="ORF">LSCM4_01225</name>
</gene>
<dbReference type="RefSeq" id="XP_067058975.1">
    <property type="nucleotide sequence ID" value="XM_067203284.1"/>
</dbReference>
<dbReference type="GO" id="GO:0008289">
    <property type="term" value="F:lipid binding"/>
    <property type="evidence" value="ECO:0007669"/>
    <property type="project" value="UniProtKB-KW"/>
</dbReference>
<keyword evidence="9" id="KW-1015">Disulfide bond</keyword>
<dbReference type="PANTHER" id="PTHR31764">
    <property type="entry name" value="PROTEIN HAPLESS 2"/>
    <property type="match status" value="1"/>
</dbReference>
<dbReference type="EMBL" id="JAFHLR010000035">
    <property type="protein sequence ID" value="KAG5466085.1"/>
    <property type="molecule type" value="Genomic_DNA"/>
</dbReference>
<comment type="caution">
    <text evidence="14">The sequence shown here is derived from an EMBL/GenBank/DDBJ whole genome shotgun (WGS) entry which is preliminary data.</text>
</comment>
<proteinExistence type="inferred from homology"/>
<keyword evidence="10" id="KW-0278">Fertilization</keyword>
<evidence type="ECO:0000256" key="10">
    <source>
        <dbReference type="ARBA" id="ARBA00023279"/>
    </source>
</evidence>
<evidence type="ECO:0000256" key="8">
    <source>
        <dbReference type="ARBA" id="ARBA00023136"/>
    </source>
</evidence>
<evidence type="ECO:0000256" key="6">
    <source>
        <dbReference type="ARBA" id="ARBA00022989"/>
    </source>
</evidence>
<feature type="transmembrane region" description="Helical" evidence="12">
    <location>
        <begin position="654"/>
        <end position="677"/>
    </location>
</feature>
<keyword evidence="3" id="KW-1003">Cell membrane</keyword>
<evidence type="ECO:0000256" key="12">
    <source>
        <dbReference type="SAM" id="Phobius"/>
    </source>
</evidence>
<dbReference type="GO" id="GO:0005886">
    <property type="term" value="C:plasma membrane"/>
    <property type="evidence" value="ECO:0007669"/>
    <property type="project" value="UniProtKB-SubCell"/>
</dbReference>
<keyword evidence="7" id="KW-0446">Lipid-binding</keyword>
<keyword evidence="8 12" id="KW-0472">Membrane</keyword>
<feature type="region of interest" description="Disordered" evidence="11">
    <location>
        <begin position="872"/>
        <end position="921"/>
    </location>
</feature>
<comment type="subcellular location">
    <subcellularLocation>
        <location evidence="1">Cell membrane</location>
        <topology evidence="1">Single-pass type I membrane protein</topology>
    </subcellularLocation>
</comment>
<evidence type="ECO:0000256" key="5">
    <source>
        <dbReference type="ARBA" id="ARBA00022729"/>
    </source>
</evidence>